<feature type="transmembrane region" description="Helical" evidence="6">
    <location>
        <begin position="201"/>
        <end position="230"/>
    </location>
</feature>
<dbReference type="KEGG" id="bex:A11Q_2004"/>
<keyword evidence="3 6" id="KW-0812">Transmembrane</keyword>
<evidence type="ECO:0000256" key="1">
    <source>
        <dbReference type="ARBA" id="ARBA00004141"/>
    </source>
</evidence>
<dbReference type="EMBL" id="CP003537">
    <property type="protein sequence ID" value="AGH96220.1"/>
    <property type="molecule type" value="Genomic_DNA"/>
</dbReference>
<name>M4VCL1_9BACT</name>
<feature type="transmembrane region" description="Helical" evidence="6">
    <location>
        <begin position="12"/>
        <end position="30"/>
    </location>
</feature>
<feature type="transmembrane region" description="Helical" evidence="6">
    <location>
        <begin position="294"/>
        <end position="314"/>
    </location>
</feature>
<comment type="similarity">
    <text evidence="2">Belongs to the TerC family.</text>
</comment>
<feature type="transmembrane region" description="Helical" evidence="6">
    <location>
        <begin position="142"/>
        <end position="160"/>
    </location>
</feature>
<dbReference type="AlphaFoldDB" id="M4VCL1"/>
<protein>
    <submittedName>
        <fullName evidence="7">Uncharacterized protein</fullName>
    </submittedName>
</protein>
<reference evidence="7 8" key="1">
    <citation type="journal article" date="2013" name="ISME J.">
        <title>By their genes ye shall know them: genomic signatures of predatory bacteria.</title>
        <authorList>
            <person name="Pasternak Z."/>
            <person name="Pietrokovski S."/>
            <person name="Rotem O."/>
            <person name="Gophna U."/>
            <person name="Lurie-Weinberger M.N."/>
            <person name="Jurkevitch E."/>
        </authorList>
    </citation>
    <scope>NUCLEOTIDE SEQUENCE [LARGE SCALE GENOMIC DNA]</scope>
    <source>
        <strain evidence="7 8">JSS</strain>
    </source>
</reference>
<keyword evidence="5 6" id="KW-0472">Membrane</keyword>
<dbReference type="OrthoDB" id="5289506at2"/>
<keyword evidence="4 6" id="KW-1133">Transmembrane helix</keyword>
<dbReference type="GO" id="GO:0016020">
    <property type="term" value="C:membrane"/>
    <property type="evidence" value="ECO:0007669"/>
    <property type="project" value="UniProtKB-SubCell"/>
</dbReference>
<proteinExistence type="inferred from homology"/>
<dbReference type="RefSeq" id="WP_015470710.1">
    <property type="nucleotide sequence ID" value="NC_020813.1"/>
</dbReference>
<dbReference type="Proteomes" id="UP000012040">
    <property type="component" value="Chromosome"/>
</dbReference>
<feature type="transmembrane region" description="Helical" evidence="6">
    <location>
        <begin position="42"/>
        <end position="64"/>
    </location>
</feature>
<dbReference type="eggNOG" id="COG0861">
    <property type="taxonomic scope" value="Bacteria"/>
</dbReference>
<keyword evidence="8" id="KW-1185">Reference proteome</keyword>
<dbReference type="PANTHER" id="PTHR30238">
    <property type="entry name" value="MEMBRANE BOUND PREDICTED REDOX MODULATOR"/>
    <property type="match status" value="1"/>
</dbReference>
<dbReference type="Pfam" id="PF03741">
    <property type="entry name" value="TerC"/>
    <property type="match status" value="1"/>
</dbReference>
<dbReference type="HOGENOM" id="CLU_045644_1_2_7"/>
<organism evidence="7 8">
    <name type="scientific">Pseudobdellovibrio exovorus JSS</name>
    <dbReference type="NCBI Taxonomy" id="1184267"/>
    <lineage>
        <taxon>Bacteria</taxon>
        <taxon>Pseudomonadati</taxon>
        <taxon>Bdellovibrionota</taxon>
        <taxon>Bdellovibrionia</taxon>
        <taxon>Bdellovibrionales</taxon>
        <taxon>Pseudobdellovibrionaceae</taxon>
        <taxon>Pseudobdellovibrio</taxon>
    </lineage>
</organism>
<feature type="transmembrane region" description="Helical" evidence="6">
    <location>
        <begin position="115"/>
        <end position="136"/>
    </location>
</feature>
<evidence type="ECO:0000256" key="6">
    <source>
        <dbReference type="SAM" id="Phobius"/>
    </source>
</evidence>
<evidence type="ECO:0000256" key="4">
    <source>
        <dbReference type="ARBA" id="ARBA00022989"/>
    </source>
</evidence>
<dbReference type="NCBIfam" id="TIGR03718">
    <property type="entry name" value="R_switched_Alx"/>
    <property type="match status" value="1"/>
</dbReference>
<comment type="subcellular location">
    <subcellularLocation>
        <location evidence="1">Membrane</location>
        <topology evidence="1">Multi-pass membrane protein</topology>
    </subcellularLocation>
</comment>
<dbReference type="PANTHER" id="PTHR30238:SF0">
    <property type="entry name" value="THYLAKOID MEMBRANE PROTEIN TERC, CHLOROPLASTIC"/>
    <property type="match status" value="1"/>
</dbReference>
<feature type="transmembrane region" description="Helical" evidence="6">
    <location>
        <begin position="84"/>
        <end position="103"/>
    </location>
</feature>
<evidence type="ECO:0000256" key="3">
    <source>
        <dbReference type="ARBA" id="ARBA00022692"/>
    </source>
</evidence>
<feature type="transmembrane region" description="Helical" evidence="6">
    <location>
        <begin position="236"/>
        <end position="256"/>
    </location>
</feature>
<evidence type="ECO:0000256" key="2">
    <source>
        <dbReference type="ARBA" id="ARBA00007511"/>
    </source>
</evidence>
<dbReference type="InterPro" id="IPR022369">
    <property type="entry name" value="Integral_membrane_TerC_rswitch"/>
</dbReference>
<evidence type="ECO:0000313" key="8">
    <source>
        <dbReference type="Proteomes" id="UP000012040"/>
    </source>
</evidence>
<evidence type="ECO:0000313" key="7">
    <source>
        <dbReference type="EMBL" id="AGH96220.1"/>
    </source>
</evidence>
<evidence type="ECO:0000256" key="5">
    <source>
        <dbReference type="ARBA" id="ARBA00023136"/>
    </source>
</evidence>
<sequence>MHFPFFEYLHVYGIFTAFVLLLVFFDMGFISKGKQNLTAKQALGWSAVWISIGLLVGVVFWQYASYKFGAEIGKKLGLEYFSGFLIEKALAVDNIFVFVLVFASVGIPKSMQRRVLGYGILGALFFRAIFISLGAVLMQYTFMLYIFGAFLIFTGVKMLIPTDSEQNIENSKMYRFLVRYLPLTTNLSDGKFWIRDNAGKLLFTPLFLALILIELSDIIFAIDSVPAIFAITKEPLIVFTSNMMAILGLRSLYLVLADAVHRFEYLKYGLSFILIFVGLKMVWLNKLYGGHFPIGISLGIIGGVLLISILVSLYKSRNEPPIIQ</sequence>
<dbReference type="PATRIC" id="fig|1184267.3.peg.2029"/>
<accession>M4VCL1</accession>
<feature type="transmembrane region" description="Helical" evidence="6">
    <location>
        <begin position="268"/>
        <end position="288"/>
    </location>
</feature>
<dbReference type="InterPro" id="IPR005496">
    <property type="entry name" value="Integral_membrane_TerC"/>
</dbReference>
<gene>
    <name evidence="7" type="ORF">A11Q_2004</name>
</gene>